<name>R4NND5_CLOBO</name>
<evidence type="ECO:0000259" key="3">
    <source>
        <dbReference type="Pfam" id="PF06597"/>
    </source>
</evidence>
<dbReference type="EMBL" id="KC516868">
    <property type="protein sequence ID" value="AGL45012.1"/>
    <property type="molecule type" value="Genomic_DNA"/>
</dbReference>
<evidence type="ECO:0000313" key="7">
    <source>
        <dbReference type="EMBL" id="AGL45092.1"/>
    </source>
</evidence>
<evidence type="ECO:0000259" key="4">
    <source>
        <dbReference type="Pfam" id="PF26543"/>
    </source>
</evidence>
<dbReference type="InterPro" id="IPR010567">
    <property type="entry name" value="OrfX2/OrfX3/P47"/>
</dbReference>
<evidence type="ECO:0000256" key="1">
    <source>
        <dbReference type="ARBA" id="ARBA00023026"/>
    </source>
</evidence>
<feature type="domain" description="Orfx2 N-terminal TULIPs" evidence="4">
    <location>
        <begin position="15"/>
        <end position="181"/>
    </location>
</feature>
<gene>
    <name evidence="8" type="primary">orf-X2</name>
</gene>
<keyword evidence="8" id="KW-0528">Neurotoxin</keyword>
<dbReference type="AlphaFoldDB" id="R4NND5"/>
<evidence type="ECO:0000313" key="6">
    <source>
        <dbReference type="EMBL" id="AGL45052.1"/>
    </source>
</evidence>
<keyword evidence="8" id="KW-0800">Toxin</keyword>
<dbReference type="Pfam" id="PF06597">
    <property type="entry name" value="Clostridium_P47"/>
    <property type="match status" value="1"/>
</dbReference>
<reference evidence="8" key="1">
    <citation type="journal article" date="2013" name="Genome Biol. Evol.">
        <title>The Type F6 Neurotoxin Gene Cluster Locus of Group II Clostridium botulinum Has Evolved by Successive Disruption of Two Different Ancestral Precursors.</title>
        <authorList>
            <person name="Carter A.T."/>
            <person name="Stringer S.C."/>
            <person name="Webb M.D."/>
            <person name="Peck M.W."/>
        </authorList>
    </citation>
    <scope>NUCLEOTIDE SEQUENCE</scope>
    <source>
        <strain evidence="7">Craig610</strain>
        <strain evidence="8">Eklund202F</strain>
        <strain evidence="9">HobbsFT10</strain>
        <strain evidence="5">IFR 06/001</strain>
        <strain evidence="6">IFR 06/005</strain>
    </source>
</reference>
<proteinExistence type="inferred from homology"/>
<organism evidence="8">
    <name type="scientific">Clostridium botulinum</name>
    <dbReference type="NCBI Taxonomy" id="1491"/>
    <lineage>
        <taxon>Bacteria</taxon>
        <taxon>Bacillati</taxon>
        <taxon>Bacillota</taxon>
        <taxon>Clostridia</taxon>
        <taxon>Eubacteriales</taxon>
        <taxon>Clostridiaceae</taxon>
        <taxon>Clostridium</taxon>
    </lineage>
</organism>
<evidence type="ECO:0000256" key="2">
    <source>
        <dbReference type="ARBA" id="ARBA00035010"/>
    </source>
</evidence>
<feature type="domain" description="Protein OrfX2/OrfX3/P47" evidence="3">
    <location>
        <begin position="187"/>
        <end position="479"/>
    </location>
</feature>
<sequence>MKKIYYKFHKGGILMTNLKPYIIYDWKKTILKNTKENYSVNEIMPKTFFMDLHGKNIISATLNGTWKSWNLTDEGVGEHPIFKYVINDGYLQLNSKDDFKKISLKNVWIKLSMKINANLDGTYSISKNKSSFYIKDNSLQASKDNLILDKYLNKLMFLYFKDNIPKIEAIINKSRIQTKIVSDLSLLGWDIENSVSYKTMNEFIKKDNLYPKDFEAKYTYKNKLTFIASGKFSPWEMTTGADGQNIRFKCPIESATYDCDGTIYNASTENSILIQVDLSYFNSDTTIQDPTGLNNGKQFNLKIKTNENSNKNVTIINCELTSTDGLIDEEEKDFLSLAFKNWFNENIGKFDQIFSYILLGETAKNPAYQWLKPTQISYGSASVETETNIPNLDSSTFAAMCMVENHINSIPSHAVDNRMLELSKTQAAFGISFPLFLEKFLKQGLLSSQFISEDDIEVDTHTLIVTNKNQIKFGKVTNGDKQIVDSFLEPGKLRLSLQNNLIVLELFDLNWQQLKGVTGHFDFRQEYELKLINQSGKFIPSLEKCDEPEITYSVEEDKWVAFNDMLIGAALGTVFSMILGAGVKLTGMAISKGTKLLRSKAQTVKNKKKIYLDKRSIRQLKKDSGVDQIELKRISRENSVIASEEITLLSNNGSTNSSNLAIIKNKSMSAGKRIAIGSKKIISTISMLGAMTLGMQLGDILSKYIRAKENDDYSAIPGINKFMDQCIGAMRWPDENSELKVNFAKLQGIYLLGGTLEKNNEFNIKQNN</sequence>
<protein>
    <submittedName>
        <fullName evidence="8">Neurotoxin accessory protein</fullName>
    </submittedName>
</protein>
<dbReference type="EMBL" id="KC516871">
    <property type="protein sequence ID" value="AGL45132.1"/>
    <property type="molecule type" value="Genomic_DNA"/>
</dbReference>
<dbReference type="EMBL" id="KC516869">
    <property type="protein sequence ID" value="AGL45052.1"/>
    <property type="molecule type" value="Genomic_DNA"/>
</dbReference>
<evidence type="ECO:0000313" key="9">
    <source>
        <dbReference type="EMBL" id="AGL45172.1"/>
    </source>
</evidence>
<evidence type="ECO:0000313" key="5">
    <source>
        <dbReference type="EMBL" id="AGL45012.1"/>
    </source>
</evidence>
<keyword evidence="1" id="KW-0843">Virulence</keyword>
<dbReference type="EMBL" id="KC516872">
    <property type="protein sequence ID" value="AGL45172.1"/>
    <property type="molecule type" value="Genomic_DNA"/>
</dbReference>
<dbReference type="Pfam" id="PF26543">
    <property type="entry name" value="Orfx2_N"/>
    <property type="match status" value="1"/>
</dbReference>
<comment type="similarity">
    <text evidence="2">Belongs to the TULIP P47 family.</text>
</comment>
<dbReference type="EMBL" id="KC516870">
    <property type="protein sequence ID" value="AGL45092.1"/>
    <property type="molecule type" value="Genomic_DNA"/>
</dbReference>
<dbReference type="InterPro" id="IPR058824">
    <property type="entry name" value="Orfx2_N"/>
</dbReference>
<evidence type="ECO:0000313" key="8">
    <source>
        <dbReference type="EMBL" id="AGL45132.1"/>
    </source>
</evidence>
<accession>R4NND5</accession>